<protein>
    <submittedName>
        <fullName evidence="2">Uncharacterized protein</fullName>
    </submittedName>
</protein>
<evidence type="ECO:0000256" key="1">
    <source>
        <dbReference type="SAM" id="SignalP"/>
    </source>
</evidence>
<sequence>MPVPAVFVLLLTLLGISAGLRLPRCAAATSKQGSLPIRVAVLQELLRAPLARISQAELAELKLELSEMQQLLVDPGELVEVCEHPHGPQYVPKAMRGFSA</sequence>
<keyword evidence="1" id="KW-0732">Signal</keyword>
<dbReference type="EMBL" id="HBIR01004486">
    <property type="protein sequence ID" value="CAE0526017.1"/>
    <property type="molecule type" value="Transcribed_RNA"/>
</dbReference>
<feature type="chain" id="PRO_5030160918" evidence="1">
    <location>
        <begin position="20"/>
        <end position="100"/>
    </location>
</feature>
<name>A0A6V2LL92_EMIHU</name>
<accession>A0A6V2LL92</accession>
<organism evidence="2">
    <name type="scientific">Emiliania huxleyi</name>
    <name type="common">Coccolithophore</name>
    <name type="synonym">Pontosphaera huxleyi</name>
    <dbReference type="NCBI Taxonomy" id="2903"/>
    <lineage>
        <taxon>Eukaryota</taxon>
        <taxon>Haptista</taxon>
        <taxon>Haptophyta</taxon>
        <taxon>Prymnesiophyceae</taxon>
        <taxon>Isochrysidales</taxon>
        <taxon>Noelaerhabdaceae</taxon>
        <taxon>Emiliania</taxon>
    </lineage>
</organism>
<dbReference type="AlphaFoldDB" id="A0A6V2LL92"/>
<reference evidence="2" key="1">
    <citation type="submission" date="2021-01" db="EMBL/GenBank/DDBJ databases">
        <authorList>
            <person name="Corre E."/>
            <person name="Pelletier E."/>
            <person name="Niang G."/>
            <person name="Scheremetjew M."/>
            <person name="Finn R."/>
            <person name="Kale V."/>
            <person name="Holt S."/>
            <person name="Cochrane G."/>
            <person name="Meng A."/>
            <person name="Brown T."/>
            <person name="Cohen L."/>
        </authorList>
    </citation>
    <scope>NUCLEOTIDE SEQUENCE</scope>
    <source>
        <strain evidence="2">379</strain>
    </source>
</reference>
<gene>
    <name evidence="2" type="ORF">EHUX00137_LOCUS3119</name>
</gene>
<feature type="signal peptide" evidence="1">
    <location>
        <begin position="1"/>
        <end position="19"/>
    </location>
</feature>
<proteinExistence type="predicted"/>
<evidence type="ECO:0000313" key="2">
    <source>
        <dbReference type="EMBL" id="CAE0526017.1"/>
    </source>
</evidence>